<organism evidence="1 2">
    <name type="scientific">Pedobacter steynii</name>
    <dbReference type="NCBI Taxonomy" id="430522"/>
    <lineage>
        <taxon>Bacteria</taxon>
        <taxon>Pseudomonadati</taxon>
        <taxon>Bacteroidota</taxon>
        <taxon>Sphingobacteriia</taxon>
        <taxon>Sphingobacteriales</taxon>
        <taxon>Sphingobacteriaceae</taxon>
        <taxon>Pedobacter</taxon>
    </lineage>
</organism>
<sequence>MDTNSFDFISQRYLSGVLAQETDSAKIARAKKLHGRWETFWRGRVANDAALGTSIFGLVSEALDVAMRGTSGCLGIGYKGNWSCLGPFTNYFGKNADFNGRIVSLWVSPTNPDSILAGSGAGGLWRTIDGGLSWNNITDGISYEALPGTMGITHIAVNPTNHKSIYIASGTYHGATRAWEGAYTLGLMYSKDGGQTWQADLKFRQILSTSGTNGWTREPIVKLAYSPMTNRLYALCNKKLYVKPVPGDNQPWFDITSSVFNNYYNLSDFDFTHNPTGKIVMSTTNLHPDHKLYTFDEINGTLPGIWGEHNMVFNPLDSTEGINDIGLTASDDVYMLVQRESGKKIYKTGIPAASSLALINNNLENATQTYNFRGIEVSQKDPNVLYLYNLSGNPSYPYNFIHKSSNGGLTFSPIGGGHPDGRAVHIYHGGNTGGDTLFCGTDGGLARSDKGTTFKSLMGANICITQFYGLAISPSNDAYMSAGAQDNGNHAYVRNRPEPWSLEDTYGDGVLPAFSRNGINTSYMQMQTGMNVNLTFLGNTVTNQGNVPNPPDVIWGTEYRWMRPLKFNEKNVAGLGFHFIWKKALMDPDWISEFGDLSNMREPKPTIGLDYSSANLELLSKHKNPPDFIVSEKNPDVAYIAYSDVYWANGGIGDNYGNLFRTKNRTTLFTWDNITPTQVEGCAISDLEIDPKNPNRVWVSYGNIVESQVPVSSTLRKKRVLYSSNNGDTWTDISKGLPAMPVIKLLYIEGSDDVLFAATDVGVYRWNKTGGQWECFNNGIPKTIITDLNFNACSGKLKVSTYGRGIWETPIEDNPSSLTPVGETNEITTNTTWNSSKTISGSIRIRSGATLTISGSGTTIYMPSRGKIAVEGEAKLIIDGARITNECDGAMWLGIQLSGNLNGPPTPINQGYLELKNNARLEHARLAISNFDWDENTGGGIIKASNSSINNCKMAVCLNNYPNYTYFTPGTSQSNCIFDNVEFVKDDPRYEIDAGGYFTSWLIKGGVEIRNCTFRYSITSVPWQNVPYTHRSSAINASATGIKVENSSFDGYRRGIYLNGYDRSPMRNAQINYNTFDHNSQGITIEDDPYADIRGNIIRNMYPYKSRLSYMNAYGIYMNGSAGGYVGCGNSVSGTTDGGPGIGSIVNRLGLIANNNRGNYIHVIDNGFSDLSVGTQTQGINGALNIFCNTYNKNKLAWAANPQSTNGFLNDQGTSCVPTPGIRAGNRFTTNQYDIISYFVTTAYNWKYFAGNGANENPFWSGHMTMNNCNTTANSQCNRPRACPVRYITRLDHGRLLVDYSGLVSAGDKYSFEGRALQTEIVWGYNDLEDEAGLRMFLESENDDESRRLLIPMYVNAMMVDEGINAINALSVSAIEKQAYLNYYTIMLNLKQENRTIHQLTTAELEMVRELAASEAEVNQMALGLLEYAYAEDRELPVEQLPMDPMSKKIKIPETPGRQPSTLADAAPNPVQNNTLIIATINAADAIQHPHLIVRNSSGAEVWRTKLQVGENRVSVPVKSWQAGVYFYNLELDNHIIASKKLSVIP</sequence>
<evidence type="ECO:0000313" key="2">
    <source>
        <dbReference type="Proteomes" id="UP000094313"/>
    </source>
</evidence>
<dbReference type="KEGG" id="psty:BFS30_24480"/>
<protein>
    <submittedName>
        <fullName evidence="1">Uncharacterized protein</fullName>
    </submittedName>
</protein>
<dbReference type="PANTHER" id="PTHR43739">
    <property type="entry name" value="XYLOGLUCANASE (EUROFUNG)"/>
    <property type="match status" value="1"/>
</dbReference>
<dbReference type="Gene3D" id="2.130.10.10">
    <property type="entry name" value="YVTN repeat-like/Quinoprotein amine dehydrogenase"/>
    <property type="match status" value="3"/>
</dbReference>
<evidence type="ECO:0000313" key="1">
    <source>
        <dbReference type="EMBL" id="AOM80040.1"/>
    </source>
</evidence>
<dbReference type="Gene3D" id="2.160.20.10">
    <property type="entry name" value="Single-stranded right-handed beta-helix, Pectin lyase-like"/>
    <property type="match status" value="1"/>
</dbReference>
<dbReference type="InterPro" id="IPR012334">
    <property type="entry name" value="Pectin_lyas_fold"/>
</dbReference>
<dbReference type="EMBL" id="CP017141">
    <property type="protein sequence ID" value="AOM80040.1"/>
    <property type="molecule type" value="Genomic_DNA"/>
</dbReference>
<dbReference type="SUPFAM" id="SSF110296">
    <property type="entry name" value="Oligoxyloglucan reducing end-specific cellobiohydrolase"/>
    <property type="match status" value="1"/>
</dbReference>
<dbReference type="InterPro" id="IPR006626">
    <property type="entry name" value="PbH1"/>
</dbReference>
<gene>
    <name evidence="1" type="ORF">BFS30_24480</name>
</gene>
<dbReference type="InterPro" id="IPR015943">
    <property type="entry name" value="WD40/YVTN_repeat-like_dom_sf"/>
</dbReference>
<accession>A0A1D7QMZ7</accession>
<dbReference type="NCBIfam" id="TIGR04183">
    <property type="entry name" value="Por_Secre_tail"/>
    <property type="match status" value="1"/>
</dbReference>
<dbReference type="SMART" id="SM00710">
    <property type="entry name" value="PbH1"/>
    <property type="match status" value="4"/>
</dbReference>
<proteinExistence type="predicted"/>
<dbReference type="Proteomes" id="UP000094313">
    <property type="component" value="Chromosome"/>
</dbReference>
<keyword evidence="2" id="KW-1185">Reference proteome</keyword>
<reference evidence="1 2" key="1">
    <citation type="submission" date="2016-08" db="EMBL/GenBank/DDBJ databases">
        <authorList>
            <person name="Seilhamer J.J."/>
        </authorList>
    </citation>
    <scope>NUCLEOTIDE SEQUENCE [LARGE SCALE GENOMIC DNA]</scope>
    <source>
        <strain evidence="1 2">DX4</strain>
    </source>
</reference>
<dbReference type="GO" id="GO:0010411">
    <property type="term" value="P:xyloglucan metabolic process"/>
    <property type="evidence" value="ECO:0007669"/>
    <property type="project" value="TreeGrafter"/>
</dbReference>
<name>A0A1D7QMZ7_9SPHI</name>
<dbReference type="InterPro" id="IPR052025">
    <property type="entry name" value="Xyloglucanase_GH74"/>
</dbReference>
<dbReference type="PANTHER" id="PTHR43739:SF5">
    <property type="entry name" value="EXO-ALPHA-SIALIDASE"/>
    <property type="match status" value="1"/>
</dbReference>
<dbReference type="InterPro" id="IPR026444">
    <property type="entry name" value="Secre_tail"/>
</dbReference>